<dbReference type="eggNOG" id="KOG2675">
    <property type="taxonomic scope" value="Eukaryota"/>
</dbReference>
<evidence type="ECO:0000259" key="6">
    <source>
        <dbReference type="PROSITE" id="PS51329"/>
    </source>
</evidence>
<dbReference type="InterPro" id="IPR006599">
    <property type="entry name" value="CARP_motif"/>
</dbReference>
<feature type="compositionally biased region" description="Pro residues" evidence="5">
    <location>
        <begin position="349"/>
        <end position="361"/>
    </location>
</feature>
<dbReference type="PANTHER" id="PTHR10652">
    <property type="entry name" value="ADENYLYL CYCLASE-ASSOCIATED PROTEIN"/>
    <property type="match status" value="1"/>
</dbReference>
<dbReference type="SUPFAM" id="SSF69340">
    <property type="entry name" value="C-terminal domain of adenylylcyclase associated protein"/>
    <property type="match status" value="1"/>
</dbReference>
<dbReference type="InterPro" id="IPR018106">
    <property type="entry name" value="CAP_CS_N"/>
</dbReference>
<dbReference type="Gene3D" id="2.160.20.70">
    <property type="match status" value="1"/>
</dbReference>
<dbReference type="GO" id="GO:0007015">
    <property type="term" value="P:actin filament organization"/>
    <property type="evidence" value="ECO:0007669"/>
    <property type="project" value="TreeGrafter"/>
</dbReference>
<comment type="caution">
    <text evidence="7">The sequence shown here is derived from an EMBL/GenBank/DDBJ whole genome shotgun (WGS) entry which is preliminary data.</text>
</comment>
<dbReference type="FunCoup" id="G7DSB3">
    <property type="interactions" value="258"/>
</dbReference>
<organism evidence="7 8">
    <name type="scientific">Mixia osmundae (strain CBS 9802 / IAM 14324 / JCM 22182 / KY 12970)</name>
    <dbReference type="NCBI Taxonomy" id="764103"/>
    <lineage>
        <taxon>Eukaryota</taxon>
        <taxon>Fungi</taxon>
        <taxon>Dikarya</taxon>
        <taxon>Basidiomycota</taxon>
        <taxon>Pucciniomycotina</taxon>
        <taxon>Mixiomycetes</taxon>
        <taxon>Mixiales</taxon>
        <taxon>Mixiaceae</taxon>
        <taxon>Mixia</taxon>
    </lineage>
</organism>
<dbReference type="InterPro" id="IPR036223">
    <property type="entry name" value="CAP_C_sf"/>
</dbReference>
<dbReference type="PROSITE" id="PS01088">
    <property type="entry name" value="CAP_1"/>
    <property type="match status" value="1"/>
</dbReference>
<dbReference type="FunFam" id="1.25.40.330:FF:000001">
    <property type="entry name" value="Adenylyl cyclase-associated protein"/>
    <property type="match status" value="1"/>
</dbReference>
<evidence type="ECO:0000256" key="2">
    <source>
        <dbReference type="ARBA" id="ARBA00054756"/>
    </source>
</evidence>
<dbReference type="InterPro" id="IPR013912">
    <property type="entry name" value="Adenylate_cyclase-assoc_CAP_C"/>
</dbReference>
<accession>G7DSB3</accession>
<dbReference type="STRING" id="764103.G7DSB3"/>
<comment type="similarity">
    <text evidence="1 4">Belongs to the CAP family.</text>
</comment>
<proteinExistence type="inferred from homology"/>
<protein>
    <recommendedName>
        <fullName evidence="3 4">Adenylyl cyclase-associated protein</fullName>
    </recommendedName>
</protein>
<dbReference type="GO" id="GO:0005737">
    <property type="term" value="C:cytoplasm"/>
    <property type="evidence" value="ECO:0007669"/>
    <property type="project" value="TreeGrafter"/>
</dbReference>
<evidence type="ECO:0000313" key="7">
    <source>
        <dbReference type="EMBL" id="GAA93473.1"/>
    </source>
</evidence>
<dbReference type="Pfam" id="PF08603">
    <property type="entry name" value="CAP_C"/>
    <property type="match status" value="1"/>
</dbReference>
<reference evidence="7 8" key="1">
    <citation type="journal article" date="2011" name="J. Gen. Appl. Microbiol.">
        <title>Draft genome sequencing of the enigmatic basidiomycete Mixia osmundae.</title>
        <authorList>
            <person name="Nishida H."/>
            <person name="Nagatsuka Y."/>
            <person name="Sugiyama J."/>
        </authorList>
    </citation>
    <scope>NUCLEOTIDE SEQUENCE [LARGE SCALE GENOMIC DNA]</scope>
    <source>
        <strain evidence="8">CBS 9802 / IAM 14324 / JCM 22182 / KY 12970</strain>
    </source>
</reference>
<name>G7DSB3_MIXOS</name>
<dbReference type="OMA" id="KSQQTHK"/>
<evidence type="ECO:0000313" key="8">
    <source>
        <dbReference type="Proteomes" id="UP000009131"/>
    </source>
</evidence>
<evidence type="ECO:0000256" key="4">
    <source>
        <dbReference type="RuleBase" id="RU000647"/>
    </source>
</evidence>
<dbReference type="EMBL" id="BABT02000005">
    <property type="protein sequence ID" value="GAA93473.1"/>
    <property type="molecule type" value="Genomic_DNA"/>
</dbReference>
<dbReference type="GO" id="GO:0019933">
    <property type="term" value="P:cAMP-mediated signaling"/>
    <property type="evidence" value="ECO:0007669"/>
    <property type="project" value="TreeGrafter"/>
</dbReference>
<reference evidence="7 8" key="2">
    <citation type="journal article" date="2012" name="Open Biol.">
        <title>Characteristics of nucleosomes and linker DNA regions on the genome of the basidiomycete Mixia osmundae revealed by mono- and dinucleosome mapping.</title>
        <authorList>
            <person name="Nishida H."/>
            <person name="Kondo S."/>
            <person name="Matsumoto T."/>
            <person name="Suzuki Y."/>
            <person name="Yoshikawa H."/>
            <person name="Taylor T.D."/>
            <person name="Sugiyama J."/>
        </authorList>
    </citation>
    <scope>NUCLEOTIDE SEQUENCE [LARGE SCALE GENOMIC DNA]</scope>
    <source>
        <strain evidence="8">CBS 9802 / IAM 14324 / JCM 22182 / KY 12970</strain>
    </source>
</reference>
<evidence type="ECO:0000256" key="5">
    <source>
        <dbReference type="SAM" id="MobiDB-lite"/>
    </source>
</evidence>
<dbReference type="InterPro" id="IPR013992">
    <property type="entry name" value="Adenylate_cyclase-assoc_CAP_N"/>
</dbReference>
<dbReference type="SUPFAM" id="SSF101278">
    <property type="entry name" value="N-terminal domain of adenylylcyclase associated protein, CAP"/>
    <property type="match status" value="1"/>
</dbReference>
<feature type="domain" description="C-CAP/cofactor C-like" evidence="6">
    <location>
        <begin position="445"/>
        <end position="579"/>
    </location>
</feature>
<dbReference type="HOGENOM" id="CLU_015780_1_0_1"/>
<evidence type="ECO:0000256" key="3">
    <source>
        <dbReference type="ARBA" id="ARBA00072052"/>
    </source>
</evidence>
<dbReference type="PROSITE" id="PS51329">
    <property type="entry name" value="C_CAP_COFACTOR_C"/>
    <property type="match status" value="1"/>
</dbReference>
<dbReference type="InterPro" id="IPR053950">
    <property type="entry name" value="CAP_N"/>
</dbReference>
<dbReference type="SMART" id="SM00673">
    <property type="entry name" value="CARP"/>
    <property type="match status" value="2"/>
</dbReference>
<dbReference type="InterPro" id="IPR001837">
    <property type="entry name" value="Adenylate_cyclase-assoc_CAP"/>
</dbReference>
<dbReference type="AlphaFoldDB" id="G7DSB3"/>
<dbReference type="Proteomes" id="UP000009131">
    <property type="component" value="Unassembled WGS sequence"/>
</dbReference>
<dbReference type="OrthoDB" id="77251at2759"/>
<gene>
    <name evidence="7" type="primary">Mo00114</name>
    <name evidence="7" type="ORF">E5Q_00114</name>
</gene>
<dbReference type="GO" id="GO:0008179">
    <property type="term" value="F:adenylate cyclase binding"/>
    <property type="evidence" value="ECO:0007669"/>
    <property type="project" value="TreeGrafter"/>
</dbReference>
<evidence type="ECO:0000256" key="1">
    <source>
        <dbReference type="ARBA" id="ARBA00007659"/>
    </source>
</evidence>
<dbReference type="GO" id="GO:0003779">
    <property type="term" value="F:actin binding"/>
    <property type="evidence" value="ECO:0007669"/>
    <property type="project" value="InterPro"/>
</dbReference>
<dbReference type="InParanoid" id="G7DSB3"/>
<comment type="function">
    <text evidence="2">The N-terminal domain binds to adenylyl cyclase, thereby enabling adenylyl cyclase to be activated by upstream regulatory signals, such as Ras. The C-terminal domain is required for normal cellular morphology and growth control.</text>
</comment>
<dbReference type="Pfam" id="PF01213">
    <property type="entry name" value="CAP_N-CM"/>
    <property type="match status" value="1"/>
</dbReference>
<dbReference type="PANTHER" id="PTHR10652:SF0">
    <property type="entry name" value="ADENYLYL CYCLASE-ASSOCIATED PROTEIN"/>
    <property type="match status" value="1"/>
</dbReference>
<dbReference type="Gene3D" id="1.25.40.330">
    <property type="entry name" value="Adenylate cyclase-associated CAP, N-terminal domain"/>
    <property type="match status" value="1"/>
</dbReference>
<dbReference type="InterPro" id="IPR017901">
    <property type="entry name" value="C-CAP_CF_C-like"/>
</dbReference>
<feature type="region of interest" description="Disordered" evidence="5">
    <location>
        <begin position="338"/>
        <end position="367"/>
    </location>
</feature>
<keyword evidence="8" id="KW-1185">Reference proteome</keyword>
<sequence>MMLCAYLPLIAAADVADDVAAFGKPEQQLPVFVRDTGLYRVSSARETVHILEELVRLILWSAERFLYECARAMQGLAGSLPQAGVGLLGTLLKRLEAATARLEDIAHTQATAAATAPSAQPASSSAPTRAIQGLGVVPQTPSPALATAQAASDRTASTPSVDEFIQDVLQGPLDKFVTLSQAIGGVVDQQSAFVKAGFTSQLEFLQTASRVAEPAQSSSTYGKMLQPMSEAITAAGKVQEKGRERKFANHLKMVEEGIPSLAWVTIVKTPAPFIKEMRDAAEFYTNRIIKEFKETDAEQIEWARSFLALLDSLRQYVIKHHTTGVSWNAKGVDPETYVAPQASNTAPPAGGPPPPPPPAPPVLTDFSSQSINATPKQAAAGDMTSVFSALNQGESVTKGLKKVDPSQQTHKNPALRAIANPSLTVPPAKPAKPSALAKPAVTAKPAKLELEGQKWLIENQMDNSSIVIDQTEINQIVNIFGCQRSVIQIKGKVNAISLVSCKKVSVLLDSTVSALAVTSSPNFIVQILGRVPTILIDATDVGQIYLSKESLDVEIITAKTSSINVSLPDASGEEGMFTEKAVPEQLKTVVQAGKLITTVYEHTG</sequence>
<dbReference type="Pfam" id="PF21938">
    <property type="entry name" value="CAP_N"/>
    <property type="match status" value="1"/>
</dbReference>
<dbReference type="InterPro" id="IPR016098">
    <property type="entry name" value="CAP/MinC_C"/>
</dbReference>
<dbReference type="InterPro" id="IPR036222">
    <property type="entry name" value="CAP_N_sf"/>
</dbReference>
<dbReference type="RefSeq" id="XP_014569510.1">
    <property type="nucleotide sequence ID" value="XM_014714024.1"/>
</dbReference>